<protein>
    <submittedName>
        <fullName evidence="2">Uncharacterized protein</fullName>
    </submittedName>
</protein>
<evidence type="ECO:0000313" key="3">
    <source>
        <dbReference type="Proteomes" id="UP001208570"/>
    </source>
</evidence>
<feature type="region of interest" description="Disordered" evidence="1">
    <location>
        <begin position="1"/>
        <end position="21"/>
    </location>
</feature>
<evidence type="ECO:0000256" key="1">
    <source>
        <dbReference type="SAM" id="MobiDB-lite"/>
    </source>
</evidence>
<name>A0AAD9JXI3_9ANNE</name>
<organism evidence="2 3">
    <name type="scientific">Paralvinella palmiformis</name>
    <dbReference type="NCBI Taxonomy" id="53620"/>
    <lineage>
        <taxon>Eukaryota</taxon>
        <taxon>Metazoa</taxon>
        <taxon>Spiralia</taxon>
        <taxon>Lophotrochozoa</taxon>
        <taxon>Annelida</taxon>
        <taxon>Polychaeta</taxon>
        <taxon>Sedentaria</taxon>
        <taxon>Canalipalpata</taxon>
        <taxon>Terebellida</taxon>
        <taxon>Terebelliformia</taxon>
        <taxon>Alvinellidae</taxon>
        <taxon>Paralvinella</taxon>
    </lineage>
</organism>
<sequence>MTDNNRQVQTQNVTTDNTLAENQIKTSHKNLNATDILQRLDFLSELDIGRFCVAIYDQIPYPGEILNVNEFQVSCMTFLGRKRFADLALKRISTGTLMVM</sequence>
<dbReference type="AlphaFoldDB" id="A0AAD9JXI3"/>
<comment type="caution">
    <text evidence="2">The sequence shown here is derived from an EMBL/GenBank/DDBJ whole genome shotgun (WGS) entry which is preliminary data.</text>
</comment>
<proteinExistence type="predicted"/>
<keyword evidence="3" id="KW-1185">Reference proteome</keyword>
<reference evidence="2" key="1">
    <citation type="journal article" date="2023" name="Mol. Biol. Evol.">
        <title>Third-Generation Sequencing Reveals the Adaptive Role of the Epigenome in Three Deep-Sea Polychaetes.</title>
        <authorList>
            <person name="Perez M."/>
            <person name="Aroh O."/>
            <person name="Sun Y."/>
            <person name="Lan Y."/>
            <person name="Juniper S.K."/>
            <person name="Young C.R."/>
            <person name="Angers B."/>
            <person name="Qian P.Y."/>
        </authorList>
    </citation>
    <scope>NUCLEOTIDE SEQUENCE</scope>
    <source>
        <strain evidence="2">P08H-3</strain>
    </source>
</reference>
<dbReference type="Proteomes" id="UP001208570">
    <property type="component" value="Unassembled WGS sequence"/>
</dbReference>
<evidence type="ECO:0000313" key="2">
    <source>
        <dbReference type="EMBL" id="KAK2160859.1"/>
    </source>
</evidence>
<dbReference type="EMBL" id="JAODUP010000126">
    <property type="protein sequence ID" value="KAK2160859.1"/>
    <property type="molecule type" value="Genomic_DNA"/>
</dbReference>
<gene>
    <name evidence="2" type="ORF">LSH36_126g09035</name>
</gene>
<accession>A0AAD9JXI3</accession>
<feature type="compositionally biased region" description="Low complexity" evidence="1">
    <location>
        <begin position="1"/>
        <end position="18"/>
    </location>
</feature>